<evidence type="ECO:0000256" key="5">
    <source>
        <dbReference type="SAM" id="MobiDB-lite"/>
    </source>
</evidence>
<dbReference type="PROSITE" id="PS50109">
    <property type="entry name" value="HIS_KIN"/>
    <property type="match status" value="1"/>
</dbReference>
<dbReference type="CDD" id="cd00075">
    <property type="entry name" value="HATPase"/>
    <property type="match status" value="1"/>
</dbReference>
<evidence type="ECO:0000256" key="4">
    <source>
        <dbReference type="ARBA" id="ARBA00022777"/>
    </source>
</evidence>
<dbReference type="InterPro" id="IPR003594">
    <property type="entry name" value="HATPase_dom"/>
</dbReference>
<accession>G0GAF4</accession>
<name>G0GAF4_WINT7</name>
<reference evidence="7 8" key="1">
    <citation type="submission" date="2011-06" db="EMBL/GenBank/DDBJ databases">
        <title>The complete genome of Spirochaeta thermophila DSM 6578.</title>
        <authorList>
            <consortium name="US DOE Joint Genome Institute (JGI-PGF)"/>
            <person name="Lucas S."/>
            <person name="Lapidus A."/>
            <person name="Bruce D."/>
            <person name="Goodwin L."/>
            <person name="Pitluck S."/>
            <person name="Peters L."/>
            <person name="Kyrpides N."/>
            <person name="Mavromatis K."/>
            <person name="Ivanova N."/>
            <person name="Mikailova N."/>
            <person name="Pagani I."/>
            <person name="Chertkov O."/>
            <person name="Detter J.C."/>
            <person name="Tapia R."/>
            <person name="Han C."/>
            <person name="Land M."/>
            <person name="Hauser L."/>
            <person name="Markowitz V."/>
            <person name="Cheng J.-F."/>
            <person name="Hugenholtz P."/>
            <person name="Woyke T."/>
            <person name="Wu D."/>
            <person name="Spring S."/>
            <person name="Merkhoffer B."/>
            <person name="Schneider S."/>
            <person name="Klenk H.-P."/>
            <person name="Eisen J.A."/>
        </authorList>
    </citation>
    <scope>NUCLEOTIDE SEQUENCE [LARGE SCALE GENOMIC DNA]</scope>
    <source>
        <strain evidence="8">ATCC 700085 / DSM 6578 / Z-1203</strain>
    </source>
</reference>
<dbReference type="HOGENOM" id="CLU_125323_0_0_12"/>
<comment type="catalytic activity">
    <reaction evidence="1">
        <text>ATP + protein L-histidine = ADP + protein N-phospho-L-histidine.</text>
        <dbReference type="EC" id="2.7.13.3"/>
    </reaction>
</comment>
<proteinExistence type="predicted"/>
<evidence type="ECO:0000313" key="7">
    <source>
        <dbReference type="EMBL" id="AEJ61773.1"/>
    </source>
</evidence>
<feature type="compositionally biased region" description="Basic and acidic residues" evidence="5">
    <location>
        <begin position="183"/>
        <end position="193"/>
    </location>
</feature>
<dbReference type="KEGG" id="stq:Spith_1510"/>
<evidence type="ECO:0000256" key="1">
    <source>
        <dbReference type="ARBA" id="ARBA00000085"/>
    </source>
</evidence>
<dbReference type="Gene3D" id="3.30.565.10">
    <property type="entry name" value="Histidine kinase-like ATPase, C-terminal domain"/>
    <property type="match status" value="1"/>
</dbReference>
<dbReference type="Pfam" id="PF02518">
    <property type="entry name" value="HATPase_c"/>
    <property type="match status" value="1"/>
</dbReference>
<dbReference type="EMBL" id="CP002903">
    <property type="protein sequence ID" value="AEJ61773.1"/>
    <property type="molecule type" value="Genomic_DNA"/>
</dbReference>
<keyword evidence="8" id="KW-1185">Reference proteome</keyword>
<sequence>MHRTLSDLILELVQNSLEAGARTIEVFCSTREGWCTVRVKDDGRGMSPEEKERALDPFFTDGKKHPGRRLGLGLAFLKQTVDLVGGGLSIESEPGKGTVVRFSMPLDHVDTPPIGDLASTWRGALSFEGDYELLVQRESDGGEYTLSRRELLDELGDFWYAPHALLLDRFLHELEGSCLNASREGDVYGKDDAGTAQEASGREEAAP</sequence>
<dbReference type="GO" id="GO:0000155">
    <property type="term" value="F:phosphorelay sensor kinase activity"/>
    <property type="evidence" value="ECO:0007669"/>
    <property type="project" value="TreeGrafter"/>
</dbReference>
<keyword evidence="4 7" id="KW-0418">Kinase</keyword>
<evidence type="ECO:0000256" key="2">
    <source>
        <dbReference type="ARBA" id="ARBA00012438"/>
    </source>
</evidence>
<dbReference type="InterPro" id="IPR004358">
    <property type="entry name" value="Sig_transdc_His_kin-like_C"/>
</dbReference>
<dbReference type="Proteomes" id="UP000007254">
    <property type="component" value="Chromosome"/>
</dbReference>
<evidence type="ECO:0000313" key="8">
    <source>
        <dbReference type="Proteomes" id="UP000007254"/>
    </source>
</evidence>
<dbReference type="PANTHER" id="PTHR43047:SF72">
    <property type="entry name" value="OSMOSENSING HISTIDINE PROTEIN KINASE SLN1"/>
    <property type="match status" value="1"/>
</dbReference>
<protein>
    <recommendedName>
        <fullName evidence="2">histidine kinase</fullName>
        <ecNumber evidence="2">2.7.13.3</ecNumber>
    </recommendedName>
</protein>
<keyword evidence="3" id="KW-0808">Transferase</keyword>
<gene>
    <name evidence="7" type="ordered locus">Spith_1510</name>
</gene>
<evidence type="ECO:0000256" key="3">
    <source>
        <dbReference type="ARBA" id="ARBA00022679"/>
    </source>
</evidence>
<dbReference type="PRINTS" id="PR00344">
    <property type="entry name" value="BCTRLSENSOR"/>
</dbReference>
<dbReference type="AlphaFoldDB" id="G0GAF4"/>
<dbReference type="STRING" id="869211.Spith_1510"/>
<dbReference type="SUPFAM" id="SSF55874">
    <property type="entry name" value="ATPase domain of HSP90 chaperone/DNA topoisomerase II/histidine kinase"/>
    <property type="match status" value="1"/>
</dbReference>
<feature type="region of interest" description="Disordered" evidence="5">
    <location>
        <begin position="183"/>
        <end position="207"/>
    </location>
</feature>
<feature type="domain" description="Histidine kinase" evidence="6">
    <location>
        <begin position="1"/>
        <end position="108"/>
    </location>
</feature>
<organism evidence="7 8">
    <name type="scientific">Winmispira thermophila (strain ATCC 700085 / DSM 6578 / Z-1203)</name>
    <name type="common">Spirochaeta thermophila</name>
    <dbReference type="NCBI Taxonomy" id="869211"/>
    <lineage>
        <taxon>Bacteria</taxon>
        <taxon>Pseudomonadati</taxon>
        <taxon>Spirochaetota</taxon>
        <taxon>Spirochaetia</taxon>
        <taxon>Winmispirales</taxon>
        <taxon>Winmispiraceae</taxon>
        <taxon>Winmispira</taxon>
    </lineage>
</organism>
<dbReference type="RefSeq" id="WP_014625105.1">
    <property type="nucleotide sequence ID" value="NC_017583.1"/>
</dbReference>
<evidence type="ECO:0000259" key="6">
    <source>
        <dbReference type="PROSITE" id="PS50109"/>
    </source>
</evidence>
<dbReference type="OrthoDB" id="9797586at2"/>
<dbReference type="GO" id="GO:0005886">
    <property type="term" value="C:plasma membrane"/>
    <property type="evidence" value="ECO:0007669"/>
    <property type="project" value="TreeGrafter"/>
</dbReference>
<dbReference type="EC" id="2.7.13.3" evidence="2"/>
<dbReference type="SMART" id="SM00387">
    <property type="entry name" value="HATPase_c"/>
    <property type="match status" value="1"/>
</dbReference>
<dbReference type="InterPro" id="IPR005467">
    <property type="entry name" value="His_kinase_dom"/>
</dbReference>
<dbReference type="PANTHER" id="PTHR43047">
    <property type="entry name" value="TWO-COMPONENT HISTIDINE PROTEIN KINASE"/>
    <property type="match status" value="1"/>
</dbReference>
<dbReference type="GO" id="GO:0009927">
    <property type="term" value="F:histidine phosphotransfer kinase activity"/>
    <property type="evidence" value="ECO:0007669"/>
    <property type="project" value="TreeGrafter"/>
</dbReference>
<dbReference type="InterPro" id="IPR036890">
    <property type="entry name" value="HATPase_C_sf"/>
</dbReference>